<evidence type="ECO:0000256" key="9">
    <source>
        <dbReference type="ARBA" id="ARBA00022967"/>
    </source>
</evidence>
<dbReference type="InterPro" id="IPR017896">
    <property type="entry name" value="4Fe4S_Fe-S-bd"/>
</dbReference>
<dbReference type="Gene3D" id="3.30.70.20">
    <property type="match status" value="1"/>
</dbReference>
<dbReference type="GO" id="GO:0051539">
    <property type="term" value="F:4 iron, 4 sulfur cluster binding"/>
    <property type="evidence" value="ECO:0007669"/>
    <property type="project" value="UniProtKB-KW"/>
</dbReference>
<dbReference type="GO" id="GO:0016020">
    <property type="term" value="C:membrane"/>
    <property type="evidence" value="ECO:0007669"/>
    <property type="project" value="UniProtKB-SubCell"/>
</dbReference>
<evidence type="ECO:0000256" key="8">
    <source>
        <dbReference type="ARBA" id="ARBA00022737"/>
    </source>
</evidence>
<evidence type="ECO:0000259" key="17">
    <source>
        <dbReference type="PROSITE" id="PS51669"/>
    </source>
</evidence>
<evidence type="ECO:0000256" key="10">
    <source>
        <dbReference type="ARBA" id="ARBA00023004"/>
    </source>
</evidence>
<protein>
    <submittedName>
        <fullName evidence="19">Uncharacterized protein</fullName>
    </submittedName>
</protein>
<dbReference type="GO" id="GO:0042773">
    <property type="term" value="P:ATP synthesis coupled electron transport"/>
    <property type="evidence" value="ECO:0007669"/>
    <property type="project" value="InterPro"/>
</dbReference>
<dbReference type="SUPFAM" id="SSF54862">
    <property type="entry name" value="4Fe-4S ferredoxins"/>
    <property type="match status" value="1"/>
</dbReference>
<comment type="similarity">
    <text evidence="3">Belongs to the complex I 75 kDa subunit family.</text>
</comment>
<keyword evidence="5" id="KW-0001">2Fe-2S</keyword>
<dbReference type="PANTHER" id="PTHR43105:SF10">
    <property type="entry name" value="NADH-QUINONE OXIDOREDUCTASE SUBUNIT G"/>
    <property type="match status" value="1"/>
</dbReference>
<dbReference type="PROSITE" id="PS51085">
    <property type="entry name" value="2FE2S_FER_2"/>
    <property type="match status" value="1"/>
</dbReference>
<comment type="caution">
    <text evidence="19">The sequence shown here is derived from an EMBL/GenBank/DDBJ whole genome shotgun (WGS) entry which is preliminary data.</text>
</comment>
<evidence type="ECO:0000256" key="4">
    <source>
        <dbReference type="ARBA" id="ARBA00022485"/>
    </source>
</evidence>
<dbReference type="InterPro" id="IPR017900">
    <property type="entry name" value="4Fe4S_Fe_S_CS"/>
</dbReference>
<accession>A0A0F9K058</accession>
<evidence type="ECO:0000259" key="16">
    <source>
        <dbReference type="PROSITE" id="PS51379"/>
    </source>
</evidence>
<evidence type="ECO:0000259" key="15">
    <source>
        <dbReference type="PROSITE" id="PS51085"/>
    </source>
</evidence>
<dbReference type="Pfam" id="PF12838">
    <property type="entry name" value="Fer4_7"/>
    <property type="match status" value="1"/>
</dbReference>
<dbReference type="PROSITE" id="PS00198">
    <property type="entry name" value="4FE4S_FER_1"/>
    <property type="match status" value="1"/>
</dbReference>
<feature type="domain" description="2Fe-2S ferredoxin-type" evidence="15">
    <location>
        <begin position="3"/>
        <end position="81"/>
    </location>
</feature>
<keyword evidence="6" id="KW-0874">Quinone</keyword>
<evidence type="ECO:0000259" key="18">
    <source>
        <dbReference type="PROSITE" id="PS51839"/>
    </source>
</evidence>
<dbReference type="InterPro" id="IPR019574">
    <property type="entry name" value="NADH_UbQ_OxRdtase_Gsu_4Fe4S-bd"/>
</dbReference>
<keyword evidence="7" id="KW-0479">Metal-binding</keyword>
<dbReference type="SMART" id="SM00926">
    <property type="entry name" value="Molybdop_Fe4S4"/>
    <property type="match status" value="1"/>
</dbReference>
<comment type="cofactor">
    <cofactor evidence="1">
        <name>[4Fe-4S] cluster</name>
        <dbReference type="ChEBI" id="CHEBI:49883"/>
    </cofactor>
</comment>
<comment type="cofactor">
    <cofactor evidence="14">
        <name>[2Fe-2S] cluster</name>
        <dbReference type="ChEBI" id="CHEBI:190135"/>
    </cofactor>
</comment>
<dbReference type="SMART" id="SM00929">
    <property type="entry name" value="NADH-G_4Fe-4S_3"/>
    <property type="match status" value="1"/>
</dbReference>
<name>A0A0F9K058_9ZZZZ</name>
<dbReference type="FunFam" id="3.30.70.20:FF:000035">
    <property type="entry name" value="Iron hydrogenase 1"/>
    <property type="match status" value="1"/>
</dbReference>
<keyword evidence="11" id="KW-0411">Iron-sulfur</keyword>
<comment type="subcellular location">
    <subcellularLocation>
        <location evidence="2">Membrane</location>
    </subcellularLocation>
</comment>
<dbReference type="PROSITE" id="PS00641">
    <property type="entry name" value="COMPLEX1_75K_1"/>
    <property type="match status" value="1"/>
</dbReference>
<dbReference type="InterPro" id="IPR000283">
    <property type="entry name" value="NADH_UbQ_OxRdtase_75kDa_su_CS"/>
</dbReference>
<evidence type="ECO:0000313" key="19">
    <source>
        <dbReference type="EMBL" id="KKM15503.1"/>
    </source>
</evidence>
<evidence type="ECO:0000256" key="1">
    <source>
        <dbReference type="ARBA" id="ARBA00001966"/>
    </source>
</evidence>
<dbReference type="AlphaFoldDB" id="A0A0F9K058"/>
<sequence>MSNKVKITIDGKEVSAPEGMNLIDAAELAGMHIPNLCYLKGTKGIGACRLCIVEVEGAKAHAIACNSKVKEGMVVRTATDEILESRKFIVDLILSMHPLDCMTCTKAGVCNLQRYAYDFEIKESTFTRKKFGYPTDEANPFIKRDPEYCVLCGKCVRVCKEQGTNVLEFNSRGVGARVVTQNDSPLQESGCTFCGSCVDACPVNALLEHDRWRKGREWEYEKSASVCLLCGNACDIVVSTKDGQVQKVNSGAEEGSEANYICAYGRFGYDYLQSDTRLTAPMKRKGKSLVETTWEDALDIVAKGLKKAGSKAALVSVAGITNEDALAAKRFASVVMKTKNVATTVSLYADAASLKNSGSADLEGADLIILAGLDTSQYTRVLPALDATVKRKVARGAKLVVINSADTGLDEAASVVMKGDEIKSLKALVKAALGKGMKGGKKLEDSVKDARVSEEAGAAADLLDKAVSAVIIAAPSVFGAASNVSLLKGDAVAVAFESNARGVTLMGLGDKGMSISEAASKGAKALYVVGDVVFDKKPKTEFLIVQSTHMTDLAKQADVVLPATAYLEASGSIVDFTGSLKSMPAAVSPAGESRAHGNIFMDLAKASGASIEKVSLSDVKAACKVEPKVEVRPFERDAALDVSPEMMLEAVFTSLVNNSTRLLWLAESERASAKVNV</sequence>
<dbReference type="GO" id="GO:0008137">
    <property type="term" value="F:NADH dehydrogenase (ubiquinone) activity"/>
    <property type="evidence" value="ECO:0007669"/>
    <property type="project" value="InterPro"/>
</dbReference>
<proteinExistence type="inferred from homology"/>
<dbReference type="Pfam" id="PF10588">
    <property type="entry name" value="NADH-G_4Fe-4S_3"/>
    <property type="match status" value="1"/>
</dbReference>
<evidence type="ECO:0000256" key="13">
    <source>
        <dbReference type="ARBA" id="ARBA00023136"/>
    </source>
</evidence>
<keyword evidence="9" id="KW-1278">Translocase</keyword>
<dbReference type="SUPFAM" id="SSF54292">
    <property type="entry name" value="2Fe-2S ferredoxin-like"/>
    <property type="match status" value="1"/>
</dbReference>
<dbReference type="InterPro" id="IPR006963">
    <property type="entry name" value="Mopterin_OxRdtase_4Fe-4S_dom"/>
</dbReference>
<evidence type="ECO:0000256" key="6">
    <source>
        <dbReference type="ARBA" id="ARBA00022719"/>
    </source>
</evidence>
<dbReference type="Gene3D" id="3.40.50.740">
    <property type="match status" value="2"/>
</dbReference>
<gene>
    <name evidence="19" type="ORF">LCGC14_1695430</name>
</gene>
<keyword evidence="12" id="KW-0520">NAD</keyword>
<dbReference type="CDD" id="cd00368">
    <property type="entry name" value="Molybdopterin-Binding"/>
    <property type="match status" value="1"/>
</dbReference>
<evidence type="ECO:0000256" key="2">
    <source>
        <dbReference type="ARBA" id="ARBA00004370"/>
    </source>
</evidence>
<dbReference type="Gene3D" id="3.10.20.740">
    <property type="match status" value="1"/>
</dbReference>
<reference evidence="19" key="1">
    <citation type="journal article" date="2015" name="Nature">
        <title>Complex archaea that bridge the gap between prokaryotes and eukaryotes.</title>
        <authorList>
            <person name="Spang A."/>
            <person name="Saw J.H."/>
            <person name="Jorgensen S.L."/>
            <person name="Zaremba-Niedzwiedzka K."/>
            <person name="Martijn J."/>
            <person name="Lind A.E."/>
            <person name="van Eijk R."/>
            <person name="Schleper C."/>
            <person name="Guy L."/>
            <person name="Ettema T.J."/>
        </authorList>
    </citation>
    <scope>NUCLEOTIDE SEQUENCE</scope>
</reference>
<dbReference type="FunFam" id="3.10.20.740:FF:000004">
    <property type="entry name" value="NADH-quinone oxidoreductase"/>
    <property type="match status" value="1"/>
</dbReference>
<dbReference type="InterPro" id="IPR050123">
    <property type="entry name" value="Prok_molybdopt-oxidoreductase"/>
</dbReference>
<dbReference type="Pfam" id="PF04879">
    <property type="entry name" value="Molybdop_Fe4S4"/>
    <property type="match status" value="1"/>
</dbReference>
<dbReference type="PROSITE" id="PS51379">
    <property type="entry name" value="4FE4S_FER_2"/>
    <property type="match status" value="2"/>
</dbReference>
<dbReference type="InterPro" id="IPR001041">
    <property type="entry name" value="2Fe-2S_ferredoxin-type"/>
</dbReference>
<evidence type="ECO:0000256" key="11">
    <source>
        <dbReference type="ARBA" id="ARBA00023014"/>
    </source>
</evidence>
<dbReference type="PROSITE" id="PS51839">
    <property type="entry name" value="4FE4S_HC3"/>
    <property type="match status" value="1"/>
</dbReference>
<evidence type="ECO:0000256" key="14">
    <source>
        <dbReference type="ARBA" id="ARBA00034078"/>
    </source>
</evidence>
<dbReference type="InterPro" id="IPR036010">
    <property type="entry name" value="2Fe-2S_ferredoxin-like_sf"/>
</dbReference>
<keyword evidence="8" id="KW-0677">Repeat</keyword>
<dbReference type="CDD" id="cd00207">
    <property type="entry name" value="fer2"/>
    <property type="match status" value="1"/>
</dbReference>
<dbReference type="InterPro" id="IPR006656">
    <property type="entry name" value="Mopterin_OxRdtase"/>
</dbReference>
<keyword evidence="4" id="KW-0004">4Fe-4S</keyword>
<organism evidence="19">
    <name type="scientific">marine sediment metagenome</name>
    <dbReference type="NCBI Taxonomy" id="412755"/>
    <lineage>
        <taxon>unclassified sequences</taxon>
        <taxon>metagenomes</taxon>
        <taxon>ecological metagenomes</taxon>
    </lineage>
</organism>
<evidence type="ECO:0000256" key="5">
    <source>
        <dbReference type="ARBA" id="ARBA00022714"/>
    </source>
</evidence>
<dbReference type="GO" id="GO:0051537">
    <property type="term" value="F:2 iron, 2 sulfur cluster binding"/>
    <property type="evidence" value="ECO:0007669"/>
    <property type="project" value="UniProtKB-KW"/>
</dbReference>
<dbReference type="EMBL" id="LAZR01014891">
    <property type="protein sequence ID" value="KKM15503.1"/>
    <property type="molecule type" value="Genomic_DNA"/>
</dbReference>
<evidence type="ECO:0000256" key="7">
    <source>
        <dbReference type="ARBA" id="ARBA00022723"/>
    </source>
</evidence>
<feature type="domain" description="4Fe-4S ferredoxin-type" evidence="16">
    <location>
        <begin position="140"/>
        <end position="169"/>
    </location>
</feature>
<dbReference type="GO" id="GO:0046872">
    <property type="term" value="F:metal ion binding"/>
    <property type="evidence" value="ECO:0007669"/>
    <property type="project" value="UniProtKB-KW"/>
</dbReference>
<dbReference type="PANTHER" id="PTHR43105">
    <property type="entry name" value="RESPIRATORY NITRATE REDUCTASE"/>
    <property type="match status" value="1"/>
</dbReference>
<dbReference type="GO" id="GO:0003954">
    <property type="term" value="F:NADH dehydrogenase activity"/>
    <property type="evidence" value="ECO:0007669"/>
    <property type="project" value="TreeGrafter"/>
</dbReference>
<evidence type="ECO:0000256" key="3">
    <source>
        <dbReference type="ARBA" id="ARBA00005404"/>
    </source>
</evidence>
<dbReference type="GO" id="GO:0048038">
    <property type="term" value="F:quinone binding"/>
    <property type="evidence" value="ECO:0007669"/>
    <property type="project" value="UniProtKB-KW"/>
</dbReference>
<keyword evidence="10" id="KW-0408">Iron</keyword>
<dbReference type="Pfam" id="PF00384">
    <property type="entry name" value="Molybdopterin"/>
    <property type="match status" value="1"/>
</dbReference>
<feature type="domain" description="4Fe-4S ferredoxin-type" evidence="16">
    <location>
        <begin position="182"/>
        <end position="211"/>
    </location>
</feature>
<dbReference type="Pfam" id="PF13510">
    <property type="entry name" value="Fer2_4"/>
    <property type="match status" value="1"/>
</dbReference>
<dbReference type="SUPFAM" id="SSF53706">
    <property type="entry name" value="Formate dehydrogenase/DMSO reductase, domains 1-3"/>
    <property type="match status" value="1"/>
</dbReference>
<feature type="domain" description="4Fe-4S His(Cys)3-ligated-type" evidence="18">
    <location>
        <begin position="81"/>
        <end position="120"/>
    </location>
</feature>
<evidence type="ECO:0000256" key="12">
    <source>
        <dbReference type="ARBA" id="ARBA00023027"/>
    </source>
</evidence>
<dbReference type="PROSITE" id="PS51669">
    <property type="entry name" value="4FE4S_MOW_BIS_MGD"/>
    <property type="match status" value="1"/>
</dbReference>
<keyword evidence="13" id="KW-0472">Membrane</keyword>
<dbReference type="Gene3D" id="2.20.25.90">
    <property type="entry name" value="ADC-like domains"/>
    <property type="match status" value="1"/>
</dbReference>
<feature type="domain" description="4Fe-4S Mo/W bis-MGD-type" evidence="17">
    <location>
        <begin position="220"/>
        <end position="276"/>
    </location>
</feature>